<protein>
    <submittedName>
        <fullName evidence="2">LARP1 isoform 6</fullName>
    </submittedName>
</protein>
<evidence type="ECO:0000256" key="1">
    <source>
        <dbReference type="SAM" id="MobiDB-lite"/>
    </source>
</evidence>
<name>A0A2J8NK12_PANTR</name>
<dbReference type="Proteomes" id="UP000236370">
    <property type="component" value="Unassembled WGS sequence"/>
</dbReference>
<evidence type="ECO:0000313" key="3">
    <source>
        <dbReference type="Proteomes" id="UP000236370"/>
    </source>
</evidence>
<feature type="compositionally biased region" description="Low complexity" evidence="1">
    <location>
        <begin position="11"/>
        <end position="20"/>
    </location>
</feature>
<accession>A0A2J8NK12</accession>
<evidence type="ECO:0000313" key="2">
    <source>
        <dbReference type="EMBL" id="PNI72112.1"/>
    </source>
</evidence>
<feature type="region of interest" description="Disordered" evidence="1">
    <location>
        <begin position="1"/>
        <end position="33"/>
    </location>
</feature>
<proteinExistence type="predicted"/>
<comment type="caution">
    <text evidence="2">The sequence shown here is derived from an EMBL/GenBank/DDBJ whole genome shotgun (WGS) entry which is preliminary data.</text>
</comment>
<gene>
    <name evidence="2" type="ORF">CK820_G0010156</name>
</gene>
<dbReference type="AlphaFoldDB" id="A0A2J8NK12"/>
<organism evidence="2 3">
    <name type="scientific">Pan troglodytes</name>
    <name type="common">Chimpanzee</name>
    <dbReference type="NCBI Taxonomy" id="9598"/>
    <lineage>
        <taxon>Eukaryota</taxon>
        <taxon>Metazoa</taxon>
        <taxon>Chordata</taxon>
        <taxon>Craniata</taxon>
        <taxon>Vertebrata</taxon>
        <taxon>Euteleostomi</taxon>
        <taxon>Mammalia</taxon>
        <taxon>Eutheria</taxon>
        <taxon>Euarchontoglires</taxon>
        <taxon>Primates</taxon>
        <taxon>Haplorrhini</taxon>
        <taxon>Catarrhini</taxon>
        <taxon>Hominidae</taxon>
        <taxon>Pan</taxon>
    </lineage>
</organism>
<sequence>NGQSPPEHSAPAKVVRAAVPKQRKGSKVGDFGDAINWPTPGEIAHKSVQMKLLRLAEVNY</sequence>
<feature type="non-terminal residue" evidence="2">
    <location>
        <position position="1"/>
    </location>
</feature>
<reference evidence="2 3" key="1">
    <citation type="submission" date="2017-12" db="EMBL/GenBank/DDBJ databases">
        <title>High-resolution comparative analysis of great ape genomes.</title>
        <authorList>
            <person name="Pollen A."/>
            <person name="Hastie A."/>
            <person name="Hormozdiari F."/>
            <person name="Dougherty M."/>
            <person name="Liu R."/>
            <person name="Chaisson M."/>
            <person name="Hoppe E."/>
            <person name="Hill C."/>
            <person name="Pang A."/>
            <person name="Hillier L."/>
            <person name="Baker C."/>
            <person name="Armstrong J."/>
            <person name="Shendure J."/>
            <person name="Paten B."/>
            <person name="Wilson R."/>
            <person name="Chao H."/>
            <person name="Schneider V."/>
            <person name="Ventura M."/>
            <person name="Kronenberg Z."/>
            <person name="Murali S."/>
            <person name="Gordon D."/>
            <person name="Cantsilieris S."/>
            <person name="Munson K."/>
            <person name="Nelson B."/>
            <person name="Raja A."/>
            <person name="Underwood J."/>
            <person name="Diekhans M."/>
            <person name="Fiddes I."/>
            <person name="Haussler D."/>
            <person name="Eichler E."/>
        </authorList>
    </citation>
    <scope>NUCLEOTIDE SEQUENCE [LARGE SCALE GENOMIC DNA]</scope>
    <source>
        <strain evidence="2">Yerkes chimp pedigree #C0471</strain>
    </source>
</reference>
<dbReference type="EMBL" id="NBAG03000228">
    <property type="protein sequence ID" value="PNI72112.1"/>
    <property type="molecule type" value="Genomic_DNA"/>
</dbReference>